<protein>
    <submittedName>
        <fullName evidence="1">Uncharacterized protein</fullName>
    </submittedName>
</protein>
<name>X1KDR8_9ZZZZ</name>
<organism evidence="1">
    <name type="scientific">marine sediment metagenome</name>
    <dbReference type="NCBI Taxonomy" id="412755"/>
    <lineage>
        <taxon>unclassified sequences</taxon>
        <taxon>metagenomes</taxon>
        <taxon>ecological metagenomes</taxon>
    </lineage>
</organism>
<dbReference type="EMBL" id="BARU01036170">
    <property type="protein sequence ID" value="GAH88319.1"/>
    <property type="molecule type" value="Genomic_DNA"/>
</dbReference>
<reference evidence="1" key="1">
    <citation type="journal article" date="2014" name="Front. Microbiol.">
        <title>High frequency of phylogenetically diverse reductive dehalogenase-homologous genes in deep subseafloor sedimentary metagenomes.</title>
        <authorList>
            <person name="Kawai M."/>
            <person name="Futagami T."/>
            <person name="Toyoda A."/>
            <person name="Takaki Y."/>
            <person name="Nishi S."/>
            <person name="Hori S."/>
            <person name="Arai W."/>
            <person name="Tsubouchi T."/>
            <person name="Morono Y."/>
            <person name="Uchiyama I."/>
            <person name="Ito T."/>
            <person name="Fujiyama A."/>
            <person name="Inagaki F."/>
            <person name="Takami H."/>
        </authorList>
    </citation>
    <scope>NUCLEOTIDE SEQUENCE</scope>
    <source>
        <strain evidence="1">Expedition CK06-06</strain>
    </source>
</reference>
<comment type="caution">
    <text evidence="1">The sequence shown here is derived from an EMBL/GenBank/DDBJ whole genome shotgun (WGS) entry which is preliminary data.</text>
</comment>
<sequence>SGEGNMSIEARLREAQELAAKPIDLSEPEKERLIQIIGLMKDSLDKVLEDALSKPRDEAFKIVSRYLIAMQEGSKVGGEVGPRIKPPAEPIVHPKLEDIFAVLPEDICAGARRRLSCVKSYMKLEEDGEDGSQVLCPDCSPEKMIICLRVEDPTIVDELDEELRKAGVIR</sequence>
<dbReference type="AlphaFoldDB" id="X1KDR8"/>
<gene>
    <name evidence="1" type="ORF">S03H2_56534</name>
</gene>
<accession>X1KDR8</accession>
<proteinExistence type="predicted"/>
<feature type="non-terminal residue" evidence="1">
    <location>
        <position position="1"/>
    </location>
</feature>
<evidence type="ECO:0000313" key="1">
    <source>
        <dbReference type="EMBL" id="GAH88319.1"/>
    </source>
</evidence>